<protein>
    <recommendedName>
        <fullName evidence="2">BACON domain-containing protein</fullName>
    </recommendedName>
</protein>
<feature type="signal peptide" evidence="1">
    <location>
        <begin position="1"/>
        <end position="21"/>
    </location>
</feature>
<keyword evidence="4" id="KW-1185">Reference proteome</keyword>
<accession>A0A401LVZ0</accession>
<evidence type="ECO:0000313" key="4">
    <source>
        <dbReference type="Proteomes" id="UP000288079"/>
    </source>
</evidence>
<evidence type="ECO:0000256" key="1">
    <source>
        <dbReference type="SAM" id="SignalP"/>
    </source>
</evidence>
<proteinExistence type="predicted"/>
<dbReference type="InterPro" id="IPR024361">
    <property type="entry name" value="BACON"/>
</dbReference>
<reference evidence="3 4" key="1">
    <citation type="submission" date="2018-10" db="EMBL/GenBank/DDBJ databases">
        <title>Draft Genome Sequence of Bacteroides sp. KCTC 15687.</title>
        <authorList>
            <person name="Yu S.Y."/>
            <person name="Kim J.S."/>
            <person name="Oh B.S."/>
            <person name="Park S.H."/>
            <person name="Kang S.W."/>
            <person name="Park J.E."/>
            <person name="Choi S.H."/>
            <person name="Han K.I."/>
            <person name="Lee K.C."/>
            <person name="Eom M.K."/>
            <person name="Suh M.K."/>
            <person name="Lee D.H."/>
            <person name="Yoon H."/>
            <person name="Kim B."/>
            <person name="Yang S.J."/>
            <person name="Lee J.S."/>
            <person name="Lee J.H."/>
        </authorList>
    </citation>
    <scope>NUCLEOTIDE SEQUENCE [LARGE SCALE GENOMIC DNA]</scope>
    <source>
        <strain evidence="3 4">KCTC 15687</strain>
    </source>
</reference>
<dbReference type="InterPro" id="IPR013783">
    <property type="entry name" value="Ig-like_fold"/>
</dbReference>
<dbReference type="EMBL" id="BHWB01000007">
    <property type="protein sequence ID" value="GCB35681.1"/>
    <property type="molecule type" value="Genomic_DNA"/>
</dbReference>
<dbReference type="OrthoDB" id="1002989at2"/>
<name>A0A401LVZ0_9BACE</name>
<feature type="chain" id="PRO_5019319180" description="BACON domain-containing protein" evidence="1">
    <location>
        <begin position="22"/>
        <end position="341"/>
    </location>
</feature>
<evidence type="ECO:0000259" key="2">
    <source>
        <dbReference type="Pfam" id="PF13004"/>
    </source>
</evidence>
<dbReference type="CDD" id="cd14948">
    <property type="entry name" value="BACON"/>
    <property type="match status" value="1"/>
</dbReference>
<dbReference type="Gene3D" id="2.60.40.10">
    <property type="entry name" value="Immunoglobulins"/>
    <property type="match status" value="1"/>
</dbReference>
<organism evidence="3 4">
    <name type="scientific">Bacteroides faecalis</name>
    <dbReference type="NCBI Taxonomy" id="2447885"/>
    <lineage>
        <taxon>Bacteria</taxon>
        <taxon>Pseudomonadati</taxon>
        <taxon>Bacteroidota</taxon>
        <taxon>Bacteroidia</taxon>
        <taxon>Bacteroidales</taxon>
        <taxon>Bacteroidaceae</taxon>
        <taxon>Bacteroides</taxon>
    </lineage>
</organism>
<dbReference type="RefSeq" id="WP_125041569.1">
    <property type="nucleotide sequence ID" value="NZ_BHWB01000007.1"/>
</dbReference>
<sequence length="341" mass="37604">MKKFKKSYFSLAFFTLLLAGALVSCMENTAEDASPRLKVDKTNITVIQTGRLSTGTKPSVNVTANLGYEASSDVEWITPDKPTGKGITDITLNIKENTTTDLRIGHLTITSHGLSETIKVTQTLDPDTDDGLEIGTIYLEEDFSLFDSDKYTNANGVATDPVANPFEENTIAMRDFKDLINEFSKRGYSFYNSDDIQSVYIARNYFKLGKTNEQCGLSMSLNGKIQTGKSTNITLTFDVAPLLKVNKTDKTVTGSDPTIIVVEKMEGPGNVGTPTSTISQELSLSNIQSYGQWAHFTVPLYGVTSKTRIVIRSLQQGMTTSGNNQFRWFLDNIKMVKASRE</sequence>
<gene>
    <name evidence="3" type="ORF">KGMB02408_26260</name>
</gene>
<evidence type="ECO:0000313" key="3">
    <source>
        <dbReference type="EMBL" id="GCB35681.1"/>
    </source>
</evidence>
<dbReference type="AlphaFoldDB" id="A0A401LVZ0"/>
<feature type="domain" description="BACON" evidence="2">
    <location>
        <begin position="69"/>
        <end position="122"/>
    </location>
</feature>
<dbReference type="Pfam" id="PF13004">
    <property type="entry name" value="BACON"/>
    <property type="match status" value="1"/>
</dbReference>
<dbReference type="PROSITE" id="PS51257">
    <property type="entry name" value="PROKAR_LIPOPROTEIN"/>
    <property type="match status" value="1"/>
</dbReference>
<keyword evidence="1" id="KW-0732">Signal</keyword>
<comment type="caution">
    <text evidence="3">The sequence shown here is derived from an EMBL/GenBank/DDBJ whole genome shotgun (WGS) entry which is preliminary data.</text>
</comment>
<dbReference type="Proteomes" id="UP000288079">
    <property type="component" value="Unassembled WGS sequence"/>
</dbReference>